<dbReference type="EMBL" id="AP019297">
    <property type="protein sequence ID" value="BBG94348.1"/>
    <property type="molecule type" value="Genomic_DNA"/>
</dbReference>
<dbReference type="GO" id="GO:0005634">
    <property type="term" value="C:nucleus"/>
    <property type="evidence" value="ECO:0007669"/>
    <property type="project" value="UniProtKB-SubCell"/>
</dbReference>
<dbReference type="InterPro" id="IPR004333">
    <property type="entry name" value="SBP_dom"/>
</dbReference>
<keyword evidence="3 9" id="KW-0863">Zinc-finger</keyword>
<keyword evidence="8" id="KW-0539">Nucleus</keyword>
<feature type="region of interest" description="Disordered" evidence="10">
    <location>
        <begin position="146"/>
        <end position="166"/>
    </location>
</feature>
<evidence type="ECO:0000256" key="7">
    <source>
        <dbReference type="ARBA" id="ARBA00023163"/>
    </source>
</evidence>
<evidence type="ECO:0000313" key="12">
    <source>
        <dbReference type="EMBL" id="BBG94348.1"/>
    </source>
</evidence>
<evidence type="ECO:0000256" key="2">
    <source>
        <dbReference type="ARBA" id="ARBA00022723"/>
    </source>
</evidence>
<dbReference type="Gene3D" id="4.10.1100.10">
    <property type="entry name" value="Transcription factor, SBP-box domain"/>
    <property type="match status" value="1"/>
</dbReference>
<keyword evidence="5" id="KW-0805">Transcription regulation</keyword>
<dbReference type="FunFam" id="4.10.1100.10:FF:000001">
    <property type="entry name" value="Squamosa promoter-binding-like protein 14"/>
    <property type="match status" value="1"/>
</dbReference>
<dbReference type="PANTHER" id="PTHR31251">
    <property type="entry name" value="SQUAMOSA PROMOTER-BINDING-LIKE PROTEIN 4"/>
    <property type="match status" value="1"/>
</dbReference>
<dbReference type="Pfam" id="PF03110">
    <property type="entry name" value="SBP"/>
    <property type="match status" value="1"/>
</dbReference>
<dbReference type="InterPro" id="IPR036893">
    <property type="entry name" value="SBP_sf"/>
</dbReference>
<evidence type="ECO:0000256" key="8">
    <source>
        <dbReference type="ARBA" id="ARBA00023242"/>
    </source>
</evidence>
<evidence type="ECO:0000259" key="11">
    <source>
        <dbReference type="PROSITE" id="PS51141"/>
    </source>
</evidence>
<sequence length="545" mass="60295">MARFELEKHFSLFHGISNVKVTGKCDSVIWALTLLHNSFDFNSVLLMESWSFGSEGKGFLFPEEIDIQIDAFARSRKALLEWDNKTCLNFGKESVDGMEFMELDLPDIVRKPFHTNQGVEILSGVVGNDSSYNSVASPTCLISSSSSLGEGESGSKFSSPVTESNSQDSSLIALKLGRLTDSKNGQNGQHSKERSKRGGIKGSYSHIPTCQVLGCNMDLSSSKDYHKRHRVCDAHSKTPKVIVNGMEQRFCQQCSRFHLLAEFDDVKRSCRRRLAGHNERRRKPQLDTLNCKPHKLLRSYQGTGYVGTSFAKRTPFVFSDILPGGILYPEEYAHANQYGNVKCEDESTYSQCVTPIANRQMLPKSVLGKQHAPGIPSSGNEYSTFDAASTIQKASGSSNSGCALSLLSTQSHNLSGHSAGVQVPSPSIIQQSTHHSVGQLYEKPSRVNSMEKCGQSGSYLHIMNSMGVDQMESVIDSSQAVDFQLHTDGGFQESHCLSTKYCLSPEHGTAFDLLQLSSHLQRVEHERNFLQVKQEHGEYYCFPTA</sequence>
<accession>A0A4Y1QRA7</accession>
<organism evidence="12">
    <name type="scientific">Prunus dulcis</name>
    <name type="common">Almond</name>
    <name type="synonym">Amygdalus dulcis</name>
    <dbReference type="NCBI Taxonomy" id="3755"/>
    <lineage>
        <taxon>Eukaryota</taxon>
        <taxon>Viridiplantae</taxon>
        <taxon>Streptophyta</taxon>
        <taxon>Embryophyta</taxon>
        <taxon>Tracheophyta</taxon>
        <taxon>Spermatophyta</taxon>
        <taxon>Magnoliopsida</taxon>
        <taxon>eudicotyledons</taxon>
        <taxon>Gunneridae</taxon>
        <taxon>Pentapetalae</taxon>
        <taxon>rosids</taxon>
        <taxon>fabids</taxon>
        <taxon>Rosales</taxon>
        <taxon>Rosaceae</taxon>
        <taxon>Amygdaloideae</taxon>
        <taxon>Amygdaleae</taxon>
        <taxon>Prunus</taxon>
    </lineage>
</organism>
<dbReference type="AlphaFoldDB" id="A0A4Y1QRA7"/>
<reference evidence="12" key="1">
    <citation type="journal article" date="2019" name="Science">
        <title>Mutation of a bHLH transcription factor allowed almond domestication.</title>
        <authorList>
            <person name="Sanchez-Perez R."/>
            <person name="Pavan S."/>
            <person name="Mazzeo R."/>
            <person name="Moldovan C."/>
            <person name="Aiese Cigliano R."/>
            <person name="Del Cueto J."/>
            <person name="Ricciardi F."/>
            <person name="Lotti C."/>
            <person name="Ricciardi L."/>
            <person name="Dicenta F."/>
            <person name="Lopez-Marques R.L."/>
            <person name="Lindberg Moller B."/>
        </authorList>
    </citation>
    <scope>NUCLEOTIDE SEQUENCE</scope>
</reference>
<evidence type="ECO:0000256" key="10">
    <source>
        <dbReference type="SAM" id="MobiDB-lite"/>
    </source>
</evidence>
<evidence type="ECO:0000256" key="5">
    <source>
        <dbReference type="ARBA" id="ARBA00023015"/>
    </source>
</evidence>
<evidence type="ECO:0000256" key="9">
    <source>
        <dbReference type="PROSITE-ProRule" id="PRU00470"/>
    </source>
</evidence>
<evidence type="ECO:0000256" key="6">
    <source>
        <dbReference type="ARBA" id="ARBA00023125"/>
    </source>
</evidence>
<dbReference type="PROSITE" id="PS51141">
    <property type="entry name" value="ZF_SBP"/>
    <property type="match status" value="1"/>
</dbReference>
<feature type="region of interest" description="Disordered" evidence="10">
    <location>
        <begin position="181"/>
        <end position="203"/>
    </location>
</feature>
<evidence type="ECO:0000256" key="3">
    <source>
        <dbReference type="ARBA" id="ARBA00022771"/>
    </source>
</evidence>
<keyword evidence="6" id="KW-0238">DNA-binding</keyword>
<dbReference type="GO" id="GO:0003677">
    <property type="term" value="F:DNA binding"/>
    <property type="evidence" value="ECO:0007669"/>
    <property type="project" value="UniProtKB-KW"/>
</dbReference>
<keyword evidence="2" id="KW-0479">Metal-binding</keyword>
<keyword evidence="7" id="KW-0804">Transcription</keyword>
<evidence type="ECO:0000256" key="1">
    <source>
        <dbReference type="ARBA" id="ARBA00004123"/>
    </source>
</evidence>
<feature type="domain" description="SBP-type" evidence="11">
    <location>
        <begin position="207"/>
        <end position="284"/>
    </location>
</feature>
<dbReference type="InterPro" id="IPR044817">
    <property type="entry name" value="SBP-like"/>
</dbReference>
<dbReference type="GO" id="GO:0008270">
    <property type="term" value="F:zinc ion binding"/>
    <property type="evidence" value="ECO:0007669"/>
    <property type="project" value="UniProtKB-KW"/>
</dbReference>
<protein>
    <submittedName>
        <fullName evidence="12">Squamosa promoter-binding protein-like transcription factor family protein</fullName>
    </submittedName>
</protein>
<gene>
    <name evidence="12" type="ORF">Prudu_002605</name>
</gene>
<dbReference type="PANTHER" id="PTHR31251:SF102">
    <property type="entry name" value="SBP-TYPE DOMAIN-CONTAINING PROTEIN"/>
    <property type="match status" value="1"/>
</dbReference>
<feature type="compositionally biased region" description="Low complexity" evidence="10">
    <location>
        <begin position="146"/>
        <end position="159"/>
    </location>
</feature>
<dbReference type="SUPFAM" id="SSF103612">
    <property type="entry name" value="SBT domain"/>
    <property type="match status" value="1"/>
</dbReference>
<keyword evidence="4" id="KW-0862">Zinc</keyword>
<evidence type="ECO:0000256" key="4">
    <source>
        <dbReference type="ARBA" id="ARBA00022833"/>
    </source>
</evidence>
<proteinExistence type="predicted"/>
<comment type="subcellular location">
    <subcellularLocation>
        <location evidence="1">Nucleus</location>
    </subcellularLocation>
</comment>
<name>A0A4Y1QRA7_PRUDU</name>